<dbReference type="AlphaFoldDB" id="A0AAV9DTA6"/>
<gene>
    <name evidence="2" type="ORF">QJS10_CPB11g01491</name>
</gene>
<evidence type="ECO:0000313" key="2">
    <source>
        <dbReference type="EMBL" id="KAK1304096.1"/>
    </source>
</evidence>
<feature type="region of interest" description="Disordered" evidence="1">
    <location>
        <begin position="112"/>
        <end position="137"/>
    </location>
</feature>
<evidence type="ECO:0000313" key="3">
    <source>
        <dbReference type="Proteomes" id="UP001180020"/>
    </source>
</evidence>
<protein>
    <submittedName>
        <fullName evidence="2">Uncharacterized protein</fullName>
    </submittedName>
</protein>
<organism evidence="2 3">
    <name type="scientific">Acorus calamus</name>
    <name type="common">Sweet flag</name>
    <dbReference type="NCBI Taxonomy" id="4465"/>
    <lineage>
        <taxon>Eukaryota</taxon>
        <taxon>Viridiplantae</taxon>
        <taxon>Streptophyta</taxon>
        <taxon>Embryophyta</taxon>
        <taxon>Tracheophyta</taxon>
        <taxon>Spermatophyta</taxon>
        <taxon>Magnoliopsida</taxon>
        <taxon>Liliopsida</taxon>
        <taxon>Acoraceae</taxon>
        <taxon>Acorus</taxon>
    </lineage>
</organism>
<comment type="caution">
    <text evidence="2">The sequence shown here is derived from an EMBL/GenBank/DDBJ whole genome shotgun (WGS) entry which is preliminary data.</text>
</comment>
<sequence>MKYAAEKELTSAKEKEELSALVNALQSQLQSLQNTRQVVPGTESSISLTKHVDSSDANVDKACLSDSRTVTVPRDAVVQLGVDRVDVRQISDGEWSDIQSMDSRIADVREISSEPEGSSLDISVVSPAVHDHEHQGE</sequence>
<accession>A0AAV9DTA6</accession>
<reference evidence="2" key="2">
    <citation type="submission" date="2023-06" db="EMBL/GenBank/DDBJ databases">
        <authorList>
            <person name="Ma L."/>
            <person name="Liu K.-W."/>
            <person name="Li Z."/>
            <person name="Hsiao Y.-Y."/>
            <person name="Qi Y."/>
            <person name="Fu T."/>
            <person name="Tang G."/>
            <person name="Zhang D."/>
            <person name="Sun W.-H."/>
            <person name="Liu D.-K."/>
            <person name="Li Y."/>
            <person name="Chen G.-Z."/>
            <person name="Liu X.-D."/>
            <person name="Liao X.-Y."/>
            <person name="Jiang Y.-T."/>
            <person name="Yu X."/>
            <person name="Hao Y."/>
            <person name="Huang J."/>
            <person name="Zhao X.-W."/>
            <person name="Ke S."/>
            <person name="Chen Y.-Y."/>
            <person name="Wu W.-L."/>
            <person name="Hsu J.-L."/>
            <person name="Lin Y.-F."/>
            <person name="Huang M.-D."/>
            <person name="Li C.-Y."/>
            <person name="Huang L."/>
            <person name="Wang Z.-W."/>
            <person name="Zhao X."/>
            <person name="Zhong W.-Y."/>
            <person name="Peng D.-H."/>
            <person name="Ahmad S."/>
            <person name="Lan S."/>
            <person name="Zhang J.-S."/>
            <person name="Tsai W.-C."/>
            <person name="Van De Peer Y."/>
            <person name="Liu Z.-J."/>
        </authorList>
    </citation>
    <scope>NUCLEOTIDE SEQUENCE</scope>
    <source>
        <strain evidence="2">CP</strain>
        <tissue evidence="2">Leaves</tissue>
    </source>
</reference>
<dbReference type="EMBL" id="JAUJYO010000011">
    <property type="protein sequence ID" value="KAK1304096.1"/>
    <property type="molecule type" value="Genomic_DNA"/>
</dbReference>
<name>A0AAV9DTA6_ACOCL</name>
<dbReference type="Proteomes" id="UP001180020">
    <property type="component" value="Unassembled WGS sequence"/>
</dbReference>
<reference evidence="2" key="1">
    <citation type="journal article" date="2023" name="Nat. Commun.">
        <title>Diploid and tetraploid genomes of Acorus and the evolution of monocots.</title>
        <authorList>
            <person name="Ma L."/>
            <person name="Liu K.W."/>
            <person name="Li Z."/>
            <person name="Hsiao Y.Y."/>
            <person name="Qi Y."/>
            <person name="Fu T."/>
            <person name="Tang G.D."/>
            <person name="Zhang D."/>
            <person name="Sun W.H."/>
            <person name="Liu D.K."/>
            <person name="Li Y."/>
            <person name="Chen G.Z."/>
            <person name="Liu X.D."/>
            <person name="Liao X.Y."/>
            <person name="Jiang Y.T."/>
            <person name="Yu X."/>
            <person name="Hao Y."/>
            <person name="Huang J."/>
            <person name="Zhao X.W."/>
            <person name="Ke S."/>
            <person name="Chen Y.Y."/>
            <person name="Wu W.L."/>
            <person name="Hsu J.L."/>
            <person name="Lin Y.F."/>
            <person name="Huang M.D."/>
            <person name="Li C.Y."/>
            <person name="Huang L."/>
            <person name="Wang Z.W."/>
            <person name="Zhao X."/>
            <person name="Zhong W.Y."/>
            <person name="Peng D.H."/>
            <person name="Ahmad S."/>
            <person name="Lan S."/>
            <person name="Zhang J.S."/>
            <person name="Tsai W.C."/>
            <person name="Van de Peer Y."/>
            <person name="Liu Z.J."/>
        </authorList>
    </citation>
    <scope>NUCLEOTIDE SEQUENCE</scope>
    <source>
        <strain evidence="2">CP</strain>
    </source>
</reference>
<keyword evidence="3" id="KW-1185">Reference proteome</keyword>
<proteinExistence type="predicted"/>
<evidence type="ECO:0000256" key="1">
    <source>
        <dbReference type="SAM" id="MobiDB-lite"/>
    </source>
</evidence>